<gene>
    <name evidence="2" type="ORF">DFJ69_5784</name>
</gene>
<proteinExistence type="predicted"/>
<dbReference type="Proteomes" id="UP000256661">
    <property type="component" value="Unassembled WGS sequence"/>
</dbReference>
<feature type="region of interest" description="Disordered" evidence="1">
    <location>
        <begin position="1"/>
        <end position="29"/>
    </location>
</feature>
<sequence length="29" mass="2938">MTDLNGTTKPLADNPLTSAHEAATGGVVR</sequence>
<dbReference type="AlphaFoldDB" id="A0A3D9T4T4"/>
<reference evidence="2 3" key="1">
    <citation type="submission" date="2018-08" db="EMBL/GenBank/DDBJ databases">
        <title>Sequencing the genomes of 1000 actinobacteria strains.</title>
        <authorList>
            <person name="Klenk H.-P."/>
        </authorList>
    </citation>
    <scope>NUCLEOTIDE SEQUENCE [LARGE SCALE GENOMIC DNA]</scope>
    <source>
        <strain evidence="2 3">DSM 43927</strain>
    </source>
</reference>
<evidence type="ECO:0000313" key="3">
    <source>
        <dbReference type="Proteomes" id="UP000256661"/>
    </source>
</evidence>
<evidence type="ECO:0000256" key="1">
    <source>
        <dbReference type="SAM" id="MobiDB-lite"/>
    </source>
</evidence>
<name>A0A3D9T4T4_9ACTN</name>
<keyword evidence="3" id="KW-1185">Reference proteome</keyword>
<protein>
    <submittedName>
        <fullName evidence="2">Uncharacterized protein</fullName>
    </submittedName>
</protein>
<accession>A0A3D9T4T4</accession>
<comment type="caution">
    <text evidence="2">The sequence shown here is derived from an EMBL/GenBank/DDBJ whole genome shotgun (WGS) entry which is preliminary data.</text>
</comment>
<evidence type="ECO:0000313" key="2">
    <source>
        <dbReference type="EMBL" id="REF00256.1"/>
    </source>
</evidence>
<dbReference type="EMBL" id="QTTT01000001">
    <property type="protein sequence ID" value="REF00256.1"/>
    <property type="molecule type" value="Genomic_DNA"/>
</dbReference>
<organism evidence="2 3">
    <name type="scientific">Thermomonospora umbrina</name>
    <dbReference type="NCBI Taxonomy" id="111806"/>
    <lineage>
        <taxon>Bacteria</taxon>
        <taxon>Bacillati</taxon>
        <taxon>Actinomycetota</taxon>
        <taxon>Actinomycetes</taxon>
        <taxon>Streptosporangiales</taxon>
        <taxon>Thermomonosporaceae</taxon>
        <taxon>Thermomonospora</taxon>
    </lineage>
</organism>